<keyword evidence="1" id="KW-0812">Transmembrane</keyword>
<feature type="transmembrane region" description="Helical" evidence="1">
    <location>
        <begin position="48"/>
        <end position="68"/>
    </location>
</feature>
<keyword evidence="1" id="KW-0472">Membrane</keyword>
<sequence>MRKYFITGLLILVPLAITAWVLHAVISTMDQSLLLLPAQWRPENLFGFKIPGLGAVLTVLIIFVTGLLTKNFVGKYIVSLGEKALHHIPIVSSIYSSVKQVSDTLFSSSGNAFSKALLIQYPREGSWTIAFLTGKPGGAVAKHLDGEYLSVYVPTTPNPTSGYFLMIPKKDAIELDMSVDTALKYVVSMGVVAPEMAAEAKKADAAKQSNTNNVNN</sequence>
<keyword evidence="1" id="KW-1133">Transmembrane helix</keyword>
<evidence type="ECO:0000256" key="1">
    <source>
        <dbReference type="SAM" id="Phobius"/>
    </source>
</evidence>
<reference evidence="2" key="1">
    <citation type="submission" date="2023-09" db="EMBL/GenBank/DDBJ databases">
        <title>Undibacterium sp. 20NA77.5 isolated from freshwater.</title>
        <authorList>
            <person name="Le V."/>
            <person name="Ko S.-R."/>
            <person name="Ahn C.-Y."/>
            <person name="Oh H.-M."/>
        </authorList>
    </citation>
    <scope>NUCLEOTIDE SEQUENCE</scope>
    <source>
        <strain evidence="2">20NA77.5</strain>
    </source>
</reference>
<evidence type="ECO:0000313" key="3">
    <source>
        <dbReference type="Proteomes" id="UP001181355"/>
    </source>
</evidence>
<protein>
    <submittedName>
        <fullName evidence="2">DUF502 domain-containing protein</fullName>
    </submittedName>
</protein>
<gene>
    <name evidence="2" type="ORF">RF679_15300</name>
</gene>
<organism evidence="2 3">
    <name type="scientific">Undibacterium cyanobacteriorum</name>
    <dbReference type="NCBI Taxonomy" id="3073561"/>
    <lineage>
        <taxon>Bacteria</taxon>
        <taxon>Pseudomonadati</taxon>
        <taxon>Pseudomonadota</taxon>
        <taxon>Betaproteobacteria</taxon>
        <taxon>Burkholderiales</taxon>
        <taxon>Oxalobacteraceae</taxon>
        <taxon>Undibacterium</taxon>
    </lineage>
</organism>
<proteinExistence type="predicted"/>
<dbReference type="Pfam" id="PF04367">
    <property type="entry name" value="DUF502"/>
    <property type="match status" value="1"/>
</dbReference>
<keyword evidence="3" id="KW-1185">Reference proteome</keyword>
<dbReference type="PANTHER" id="PTHR31876:SF26">
    <property type="entry name" value="PROTEIN LIKE COV 2"/>
    <property type="match status" value="1"/>
</dbReference>
<evidence type="ECO:0000313" key="2">
    <source>
        <dbReference type="EMBL" id="WMW79998.1"/>
    </source>
</evidence>
<dbReference type="RefSeq" id="WP_309481491.1">
    <property type="nucleotide sequence ID" value="NZ_CP133720.1"/>
</dbReference>
<dbReference type="EMBL" id="CP133720">
    <property type="protein sequence ID" value="WMW79998.1"/>
    <property type="molecule type" value="Genomic_DNA"/>
</dbReference>
<dbReference type="PANTHER" id="PTHR31876">
    <property type="entry name" value="COV-LIKE PROTEIN 1"/>
    <property type="match status" value="1"/>
</dbReference>
<dbReference type="InterPro" id="IPR007462">
    <property type="entry name" value="COV1-like"/>
</dbReference>
<dbReference type="Proteomes" id="UP001181355">
    <property type="component" value="Chromosome"/>
</dbReference>
<accession>A0ABY9RFJ2</accession>
<name>A0ABY9RFJ2_9BURK</name>